<keyword evidence="3" id="KW-0238">DNA-binding</keyword>
<dbReference type="InterPro" id="IPR015495">
    <property type="entry name" value="Myb_TF_plants"/>
</dbReference>
<evidence type="ECO:0000259" key="7">
    <source>
        <dbReference type="PROSITE" id="PS51294"/>
    </source>
</evidence>
<feature type="domain" description="Myb-like" evidence="6">
    <location>
        <begin position="9"/>
        <end position="61"/>
    </location>
</feature>
<name>A0A6J1CFK4_MOMCH</name>
<feature type="domain" description="HTH myb-type" evidence="7">
    <location>
        <begin position="9"/>
        <end position="61"/>
    </location>
</feature>
<feature type="region of interest" description="Disordered" evidence="5">
    <location>
        <begin position="115"/>
        <end position="134"/>
    </location>
</feature>
<keyword evidence="2" id="KW-0677">Repeat</keyword>
<evidence type="ECO:0000256" key="5">
    <source>
        <dbReference type="SAM" id="MobiDB-lite"/>
    </source>
</evidence>
<dbReference type="KEGG" id="mcha:111011223"/>
<dbReference type="GO" id="GO:0003677">
    <property type="term" value="F:DNA binding"/>
    <property type="evidence" value="ECO:0007669"/>
    <property type="project" value="UniProtKB-KW"/>
</dbReference>
<dbReference type="SMART" id="SM00717">
    <property type="entry name" value="SANT"/>
    <property type="match status" value="2"/>
</dbReference>
<dbReference type="OrthoDB" id="2143914at2759"/>
<proteinExistence type="predicted"/>
<dbReference type="FunFam" id="1.10.10.60:FF:000001">
    <property type="entry name" value="MYB-related transcription factor"/>
    <property type="match status" value="1"/>
</dbReference>
<keyword evidence="8" id="KW-1185">Reference proteome</keyword>
<dbReference type="PANTHER" id="PTHR10641">
    <property type="entry name" value="MYB FAMILY TRANSCRIPTION FACTOR"/>
    <property type="match status" value="1"/>
</dbReference>
<dbReference type="InterPro" id="IPR001005">
    <property type="entry name" value="SANT/Myb"/>
</dbReference>
<dbReference type="PANTHER" id="PTHR10641:SF1377">
    <property type="entry name" value="MYB-RELATED PROTEIN MYB4-LIKE"/>
    <property type="match status" value="1"/>
</dbReference>
<gene>
    <name evidence="9" type="primary">LOC111011223</name>
</gene>
<evidence type="ECO:0000256" key="3">
    <source>
        <dbReference type="ARBA" id="ARBA00023125"/>
    </source>
</evidence>
<sequence>MVRAPVVDENGLKRGAWSLEEDHKLTAYVEKYGPWKWRQVPRLAGLTRCGKSCRLRWLNYLRPGIKRGNYTNEENDLICKLHEKYGNRWSTIAAKLPGRTDNEVKNHWNAHLKKQVNPKGAAASSQPKPKQLTSSQIKLAKTEPSFFDYSSLEFGILESSSLSRQTFSSDDNFGIMNWAVEDYDHSTGYGDFWSEPFIWDDRNNVGHVPDPDASWEFSSDYGIFSPHHETTYDDYVDLFCSLL</sequence>
<comment type="subcellular location">
    <subcellularLocation>
        <location evidence="1">Nucleus</location>
    </subcellularLocation>
</comment>
<dbReference type="Proteomes" id="UP000504603">
    <property type="component" value="Unplaced"/>
</dbReference>
<evidence type="ECO:0000313" key="8">
    <source>
        <dbReference type="Proteomes" id="UP000504603"/>
    </source>
</evidence>
<dbReference type="AlphaFoldDB" id="A0A6J1CFK4"/>
<feature type="domain" description="HTH myb-type" evidence="7">
    <location>
        <begin position="62"/>
        <end position="116"/>
    </location>
</feature>
<dbReference type="PROSITE" id="PS51294">
    <property type="entry name" value="HTH_MYB"/>
    <property type="match status" value="2"/>
</dbReference>
<dbReference type="GeneID" id="111011223"/>
<dbReference type="InterPro" id="IPR009057">
    <property type="entry name" value="Homeodomain-like_sf"/>
</dbReference>
<evidence type="ECO:0000256" key="1">
    <source>
        <dbReference type="ARBA" id="ARBA00004123"/>
    </source>
</evidence>
<dbReference type="Pfam" id="PF00249">
    <property type="entry name" value="Myb_DNA-binding"/>
    <property type="match status" value="2"/>
</dbReference>
<accession>A0A6J1CFK4</accession>
<feature type="domain" description="Myb-like" evidence="6">
    <location>
        <begin position="62"/>
        <end position="112"/>
    </location>
</feature>
<dbReference type="PROSITE" id="PS50090">
    <property type="entry name" value="MYB_LIKE"/>
    <property type="match status" value="2"/>
</dbReference>
<reference evidence="9" key="1">
    <citation type="submission" date="2025-08" db="UniProtKB">
        <authorList>
            <consortium name="RefSeq"/>
        </authorList>
    </citation>
    <scope>IDENTIFICATION</scope>
    <source>
        <strain evidence="9">OHB3-1</strain>
    </source>
</reference>
<feature type="compositionally biased region" description="Polar residues" evidence="5">
    <location>
        <begin position="123"/>
        <end position="134"/>
    </location>
</feature>
<evidence type="ECO:0000256" key="2">
    <source>
        <dbReference type="ARBA" id="ARBA00022737"/>
    </source>
</evidence>
<dbReference type="RefSeq" id="XP_022140615.1">
    <property type="nucleotide sequence ID" value="XM_022284923.1"/>
</dbReference>
<evidence type="ECO:0000256" key="4">
    <source>
        <dbReference type="ARBA" id="ARBA00023242"/>
    </source>
</evidence>
<organism evidence="8 9">
    <name type="scientific">Momordica charantia</name>
    <name type="common">Bitter gourd</name>
    <name type="synonym">Balsam pear</name>
    <dbReference type="NCBI Taxonomy" id="3673"/>
    <lineage>
        <taxon>Eukaryota</taxon>
        <taxon>Viridiplantae</taxon>
        <taxon>Streptophyta</taxon>
        <taxon>Embryophyta</taxon>
        <taxon>Tracheophyta</taxon>
        <taxon>Spermatophyta</taxon>
        <taxon>Magnoliopsida</taxon>
        <taxon>eudicotyledons</taxon>
        <taxon>Gunneridae</taxon>
        <taxon>Pentapetalae</taxon>
        <taxon>rosids</taxon>
        <taxon>fabids</taxon>
        <taxon>Cucurbitales</taxon>
        <taxon>Cucurbitaceae</taxon>
        <taxon>Momordiceae</taxon>
        <taxon>Momordica</taxon>
    </lineage>
</organism>
<protein>
    <submittedName>
        <fullName evidence="9">Transcription factor MYB30-like</fullName>
    </submittedName>
</protein>
<keyword evidence="4" id="KW-0539">Nucleus</keyword>
<dbReference type="GO" id="GO:0005634">
    <property type="term" value="C:nucleus"/>
    <property type="evidence" value="ECO:0007669"/>
    <property type="project" value="UniProtKB-SubCell"/>
</dbReference>
<dbReference type="SUPFAM" id="SSF46689">
    <property type="entry name" value="Homeodomain-like"/>
    <property type="match status" value="1"/>
</dbReference>
<dbReference type="CDD" id="cd00167">
    <property type="entry name" value="SANT"/>
    <property type="match status" value="2"/>
</dbReference>
<evidence type="ECO:0000313" key="9">
    <source>
        <dbReference type="RefSeq" id="XP_022140615.1"/>
    </source>
</evidence>
<dbReference type="InterPro" id="IPR017930">
    <property type="entry name" value="Myb_dom"/>
</dbReference>
<evidence type="ECO:0000259" key="6">
    <source>
        <dbReference type="PROSITE" id="PS50090"/>
    </source>
</evidence>
<dbReference type="Gene3D" id="1.10.10.60">
    <property type="entry name" value="Homeodomain-like"/>
    <property type="match status" value="2"/>
</dbReference>